<feature type="compositionally biased region" description="Polar residues" evidence="1">
    <location>
        <begin position="402"/>
        <end position="415"/>
    </location>
</feature>
<dbReference type="InterPro" id="IPR006944">
    <property type="entry name" value="Phage/GTA_portal"/>
</dbReference>
<keyword evidence="3" id="KW-1185">Reference proteome</keyword>
<accession>A0A7W8UMC7</accession>
<evidence type="ECO:0000313" key="3">
    <source>
        <dbReference type="Proteomes" id="UP000528824"/>
    </source>
</evidence>
<name>A0A7W8UMC7_9HYPH</name>
<dbReference type="Proteomes" id="UP000528824">
    <property type="component" value="Unassembled WGS sequence"/>
</dbReference>
<comment type="caution">
    <text evidence="2">The sequence shown here is derived from an EMBL/GenBank/DDBJ whole genome shotgun (WGS) entry which is preliminary data.</text>
</comment>
<dbReference type="InterPro" id="IPR006427">
    <property type="entry name" value="Portal_HK97"/>
</dbReference>
<organism evidence="2 3">
    <name type="scientific">Rhizobium lentis</name>
    <dbReference type="NCBI Taxonomy" id="1138194"/>
    <lineage>
        <taxon>Bacteria</taxon>
        <taxon>Pseudomonadati</taxon>
        <taxon>Pseudomonadota</taxon>
        <taxon>Alphaproteobacteria</taxon>
        <taxon>Hyphomicrobiales</taxon>
        <taxon>Rhizobiaceae</taxon>
        <taxon>Rhizobium/Agrobacterium group</taxon>
        <taxon>Rhizobium</taxon>
    </lineage>
</organism>
<evidence type="ECO:0000313" key="2">
    <source>
        <dbReference type="EMBL" id="MBB5560647.1"/>
    </source>
</evidence>
<reference evidence="2 3" key="1">
    <citation type="submission" date="2020-08" db="EMBL/GenBank/DDBJ databases">
        <title>Genomic Encyclopedia of Type Strains, Phase IV (KMG-V): Genome sequencing to study the core and pangenomes of soil and plant-associated prokaryotes.</title>
        <authorList>
            <person name="Whitman W."/>
        </authorList>
    </citation>
    <scope>NUCLEOTIDE SEQUENCE [LARGE SCALE GENOMIC DNA]</scope>
    <source>
        <strain evidence="2 3">SEMIA 4034</strain>
    </source>
</reference>
<proteinExistence type="predicted"/>
<dbReference type="EMBL" id="JACHBC010000004">
    <property type="protein sequence ID" value="MBB5560647.1"/>
    <property type="molecule type" value="Genomic_DNA"/>
</dbReference>
<feature type="region of interest" description="Disordered" evidence="1">
    <location>
        <begin position="402"/>
        <end position="442"/>
    </location>
</feature>
<gene>
    <name evidence="2" type="ORF">GGI59_002309</name>
</gene>
<evidence type="ECO:0000256" key="1">
    <source>
        <dbReference type="SAM" id="MobiDB-lite"/>
    </source>
</evidence>
<feature type="compositionally biased region" description="Acidic residues" evidence="1">
    <location>
        <begin position="430"/>
        <end position="442"/>
    </location>
</feature>
<protein>
    <submittedName>
        <fullName evidence="2">HK97 family phage portal protein</fullName>
    </submittedName>
</protein>
<sequence length="442" mass="48542">MGLFSAILGGFRASDDEASDPLYLDDPADRWFDGDLSRMSNAGRHVSVDGSMRVSAAYACIALLSKTVATLPLRMYRKDPGTGKRFEAPEHPLNELLEHQPNPWQSAWDFKAMLMGHLALRGNGYAEIIAGPRGFADRLEPIHPDRVIAERMPDYSIRYTVSDPIKGTRILLQDEMFHLRSHMAPGGIVGISPIAYAKETIGLALAAEEHGARMFSNGARPSGVVTVAGEMSDPAFERFKTQWQQTFVGIGNAGKTPILEQGASFSPISMDNEEAQFIQSREFSIEEIARWFDVPLVMLHHLTKTSSWGTGVEAIMLAFVRNNLMPWLGCWTSAIRRDLILAPNLYEAQFDVESLIKGDSKAQADFYSRLVLNGILTRNEAREALGYNPINGLDEPLVPTNTTTPDNMPVNNSAGATAAQIGHNGGPALDDQDVSSEQDHDD</sequence>
<dbReference type="RefSeq" id="WP_183916057.1">
    <property type="nucleotide sequence ID" value="NZ_JACHBB010000004.1"/>
</dbReference>
<dbReference type="AlphaFoldDB" id="A0A7W8UMC7"/>
<dbReference type="Pfam" id="PF04860">
    <property type="entry name" value="Phage_portal"/>
    <property type="match status" value="1"/>
</dbReference>
<dbReference type="NCBIfam" id="TIGR01537">
    <property type="entry name" value="portal_HK97"/>
    <property type="match status" value="1"/>
</dbReference>